<evidence type="ECO:0000313" key="2">
    <source>
        <dbReference type="Proteomes" id="UP000051530"/>
    </source>
</evidence>
<keyword evidence="2" id="KW-1185">Reference proteome</keyword>
<dbReference type="SUPFAM" id="SSF54211">
    <property type="entry name" value="Ribosomal protein S5 domain 2-like"/>
    <property type="match status" value="1"/>
</dbReference>
<dbReference type="VEuPathDB" id="MicrosporidiaDB:M153_4630003416"/>
<accession>A0A0R0M500</accession>
<dbReference type="AlphaFoldDB" id="A0A0R0M500"/>
<dbReference type="EMBL" id="LGUB01000167">
    <property type="protein sequence ID" value="KRH93968.1"/>
    <property type="molecule type" value="Genomic_DNA"/>
</dbReference>
<proteinExistence type="predicted"/>
<organism evidence="1 2">
    <name type="scientific">Pseudoloma neurophilia</name>
    <dbReference type="NCBI Taxonomy" id="146866"/>
    <lineage>
        <taxon>Eukaryota</taxon>
        <taxon>Fungi</taxon>
        <taxon>Fungi incertae sedis</taxon>
        <taxon>Microsporidia</taxon>
        <taxon>Pseudoloma</taxon>
    </lineage>
</organism>
<protein>
    <submittedName>
        <fullName evidence="1">Uncharacterized protein</fullName>
    </submittedName>
</protein>
<dbReference type="InterPro" id="IPR020568">
    <property type="entry name" value="Ribosomal_Su5_D2-typ_SF"/>
</dbReference>
<sequence>MFSKSELENVRNILRNNVRLDGRNLKDERQVLVNRLDLPFYDQAYNIKLGNTEINIFFTFQYSKQNENGTKIQENILFLFLQPLFEKYFKPFDCKINYTVIHNDGNLPSAILYGLEEIIFSLQLPEIEVQNLVCADVTEDRKKKKMLTPLFGHEVMAILGNKEFSDPNLIEEQAADHIMTQINFDDKKIMFFESKEGIPLQDLIKMMKK</sequence>
<gene>
    <name evidence="1" type="ORF">M153_4630003416</name>
</gene>
<comment type="caution">
    <text evidence="1">The sequence shown here is derived from an EMBL/GenBank/DDBJ whole genome shotgun (WGS) entry which is preliminary data.</text>
</comment>
<evidence type="ECO:0000313" key="1">
    <source>
        <dbReference type="EMBL" id="KRH93968.1"/>
    </source>
</evidence>
<dbReference type="Proteomes" id="UP000051530">
    <property type="component" value="Unassembled WGS sequence"/>
</dbReference>
<name>A0A0R0M500_9MICR</name>
<reference evidence="1 2" key="1">
    <citation type="submission" date="2015-07" db="EMBL/GenBank/DDBJ databases">
        <title>The genome of Pseudoloma neurophilia, a relevant intracellular parasite of the zebrafish.</title>
        <authorList>
            <person name="Ndikumana S."/>
            <person name="Pelin A."/>
            <person name="Sanders J."/>
            <person name="Corradi N."/>
        </authorList>
    </citation>
    <scope>NUCLEOTIDE SEQUENCE [LARGE SCALE GENOMIC DNA]</scope>
    <source>
        <strain evidence="1 2">MK1</strain>
    </source>
</reference>